<protein>
    <recommendedName>
        <fullName evidence="1">Protein kinase domain-containing protein</fullName>
    </recommendedName>
</protein>
<name>A0AB34IC13_PRYPA</name>
<dbReference type="SMART" id="SM00220">
    <property type="entry name" value="S_TKc"/>
    <property type="match status" value="1"/>
</dbReference>
<dbReference type="EMBL" id="JBGBPQ010000034">
    <property type="protein sequence ID" value="KAL1493524.1"/>
    <property type="molecule type" value="Genomic_DNA"/>
</dbReference>
<evidence type="ECO:0000259" key="1">
    <source>
        <dbReference type="PROSITE" id="PS50011"/>
    </source>
</evidence>
<dbReference type="GO" id="GO:0005524">
    <property type="term" value="F:ATP binding"/>
    <property type="evidence" value="ECO:0007669"/>
    <property type="project" value="InterPro"/>
</dbReference>
<dbReference type="Pfam" id="PF07714">
    <property type="entry name" value="PK_Tyr_Ser-Thr"/>
    <property type="match status" value="1"/>
</dbReference>
<sequence length="358" mass="40304">MPLLSPATLSASPRDETALKKLCGTTDSSCVPHELDEWHDLYAHERTNLHPLDERPPKKKRAGLIGWKDLKNTRYISEGAFCSVHGAQLEGKLVAVKHLKAEHECDEVAITDIELEAELLKHMSHHHVLKMIGHGRHLHRPFIVVERLQCSLSDKLKSTQSGGFFSQTERAQLSLPVSEDYAKQLANAMVYIHHDAFPGHHLLHRDLKPDNIGITYDGRLVLIDFGLSKLIPSSPTEDIDDFCPVDMTGKTGSARYMAPEVALSKPYNTKAEVHSFSMILYEMVAHQKPFGGMDLDTLFSEVFISGARPPLSRKWPTELRLLLTDCWHRDPTCRPSFRTVLRRVEDVLAALPELVLPP</sequence>
<accession>A0AB34IC13</accession>
<feature type="domain" description="Protein kinase" evidence="1">
    <location>
        <begin position="70"/>
        <end position="348"/>
    </location>
</feature>
<dbReference type="AlphaFoldDB" id="A0AB34IC13"/>
<evidence type="ECO:0000313" key="3">
    <source>
        <dbReference type="Proteomes" id="UP001515480"/>
    </source>
</evidence>
<comment type="caution">
    <text evidence="2">The sequence shown here is derived from an EMBL/GenBank/DDBJ whole genome shotgun (WGS) entry which is preliminary data.</text>
</comment>
<dbReference type="Gene3D" id="3.30.200.20">
    <property type="entry name" value="Phosphorylase Kinase, domain 1"/>
    <property type="match status" value="1"/>
</dbReference>
<gene>
    <name evidence="2" type="ORF">AB1Y20_017227</name>
</gene>
<reference evidence="2 3" key="1">
    <citation type="journal article" date="2024" name="Science">
        <title>Giant polyketide synthase enzymes in the biosynthesis of giant marine polyether toxins.</title>
        <authorList>
            <person name="Fallon T.R."/>
            <person name="Shende V.V."/>
            <person name="Wierzbicki I.H."/>
            <person name="Pendleton A.L."/>
            <person name="Watervoot N.F."/>
            <person name="Auber R.P."/>
            <person name="Gonzalez D.J."/>
            <person name="Wisecaver J.H."/>
            <person name="Moore B.S."/>
        </authorList>
    </citation>
    <scope>NUCLEOTIDE SEQUENCE [LARGE SCALE GENOMIC DNA]</scope>
    <source>
        <strain evidence="2 3">12B1</strain>
    </source>
</reference>
<dbReference type="PANTHER" id="PTHR44329">
    <property type="entry name" value="SERINE/THREONINE-PROTEIN KINASE TNNI3K-RELATED"/>
    <property type="match status" value="1"/>
</dbReference>
<dbReference type="GO" id="GO:0004674">
    <property type="term" value="F:protein serine/threonine kinase activity"/>
    <property type="evidence" value="ECO:0007669"/>
    <property type="project" value="TreeGrafter"/>
</dbReference>
<dbReference type="Proteomes" id="UP001515480">
    <property type="component" value="Unassembled WGS sequence"/>
</dbReference>
<dbReference type="InterPro" id="IPR051681">
    <property type="entry name" value="Ser/Thr_Kinases-Pseudokinases"/>
</dbReference>
<organism evidence="2 3">
    <name type="scientific">Prymnesium parvum</name>
    <name type="common">Toxic golden alga</name>
    <dbReference type="NCBI Taxonomy" id="97485"/>
    <lineage>
        <taxon>Eukaryota</taxon>
        <taxon>Haptista</taxon>
        <taxon>Haptophyta</taxon>
        <taxon>Prymnesiophyceae</taxon>
        <taxon>Prymnesiales</taxon>
        <taxon>Prymnesiaceae</taxon>
        <taxon>Prymnesium</taxon>
    </lineage>
</organism>
<dbReference type="Gene3D" id="1.10.510.10">
    <property type="entry name" value="Transferase(Phosphotransferase) domain 1"/>
    <property type="match status" value="1"/>
</dbReference>
<dbReference type="PANTHER" id="PTHR44329:SF140">
    <property type="entry name" value="INACTIVE PROTEIN TYROSINE KINASE PTKL"/>
    <property type="match status" value="1"/>
</dbReference>
<dbReference type="InterPro" id="IPR011009">
    <property type="entry name" value="Kinase-like_dom_sf"/>
</dbReference>
<evidence type="ECO:0000313" key="2">
    <source>
        <dbReference type="EMBL" id="KAL1493524.1"/>
    </source>
</evidence>
<dbReference type="InterPro" id="IPR001245">
    <property type="entry name" value="Ser-Thr/Tyr_kinase_cat_dom"/>
</dbReference>
<dbReference type="SUPFAM" id="SSF56112">
    <property type="entry name" value="Protein kinase-like (PK-like)"/>
    <property type="match status" value="1"/>
</dbReference>
<proteinExistence type="predicted"/>
<keyword evidence="3" id="KW-1185">Reference proteome</keyword>
<dbReference type="PROSITE" id="PS50011">
    <property type="entry name" value="PROTEIN_KINASE_DOM"/>
    <property type="match status" value="1"/>
</dbReference>
<dbReference type="InterPro" id="IPR000719">
    <property type="entry name" value="Prot_kinase_dom"/>
</dbReference>